<dbReference type="AlphaFoldDB" id="A0A835HPI5"/>
<dbReference type="PANTHER" id="PTHR31635">
    <property type="entry name" value="REVERSE TRANSCRIPTASE DOMAIN-CONTAINING PROTEIN-RELATED"/>
    <property type="match status" value="1"/>
</dbReference>
<sequence length="164" mass="18786">MEISELKSMEISIWKQKARTTEALEGERNTTYFHALVKSSLNRSQIVEIEDDQGTIIKDQHGIKQYLVKAYENKYKFQEVDMNYHLMNLIPHLITDGDNDQLTSIPSPSEVKDAVFSMDANSSPGPDGFQGAFYHFFWYLIGGDVRKAIISFFKDTKLPQDLSV</sequence>
<reference evidence="1 2" key="1">
    <citation type="submission" date="2020-10" db="EMBL/GenBank/DDBJ databases">
        <title>The Coptis chinensis genome and diversification of protoberbering-type alkaloids.</title>
        <authorList>
            <person name="Wang B."/>
            <person name="Shu S."/>
            <person name="Song C."/>
            <person name="Liu Y."/>
        </authorList>
    </citation>
    <scope>NUCLEOTIDE SEQUENCE [LARGE SCALE GENOMIC DNA]</scope>
    <source>
        <strain evidence="1">HL-2020</strain>
        <tissue evidence="1">Leaf</tissue>
    </source>
</reference>
<keyword evidence="2" id="KW-1185">Reference proteome</keyword>
<name>A0A835HPI5_9MAGN</name>
<protein>
    <recommendedName>
        <fullName evidence="3">Reverse transcriptase</fullName>
    </recommendedName>
</protein>
<accession>A0A835HPI5</accession>
<proteinExistence type="predicted"/>
<dbReference type="EMBL" id="JADFTS010000006">
    <property type="protein sequence ID" value="KAF9603149.1"/>
    <property type="molecule type" value="Genomic_DNA"/>
</dbReference>
<dbReference type="Proteomes" id="UP000631114">
    <property type="component" value="Unassembled WGS sequence"/>
</dbReference>
<comment type="caution">
    <text evidence="1">The sequence shown here is derived from an EMBL/GenBank/DDBJ whole genome shotgun (WGS) entry which is preliminary data.</text>
</comment>
<dbReference type="PANTHER" id="PTHR31635:SF196">
    <property type="entry name" value="REVERSE TRANSCRIPTASE DOMAIN-CONTAINING PROTEIN-RELATED"/>
    <property type="match status" value="1"/>
</dbReference>
<dbReference type="OrthoDB" id="1306279at2759"/>
<gene>
    <name evidence="1" type="ORF">IFM89_034159</name>
</gene>
<organism evidence="1 2">
    <name type="scientific">Coptis chinensis</name>
    <dbReference type="NCBI Taxonomy" id="261450"/>
    <lineage>
        <taxon>Eukaryota</taxon>
        <taxon>Viridiplantae</taxon>
        <taxon>Streptophyta</taxon>
        <taxon>Embryophyta</taxon>
        <taxon>Tracheophyta</taxon>
        <taxon>Spermatophyta</taxon>
        <taxon>Magnoliopsida</taxon>
        <taxon>Ranunculales</taxon>
        <taxon>Ranunculaceae</taxon>
        <taxon>Coptidoideae</taxon>
        <taxon>Coptis</taxon>
    </lineage>
</organism>
<evidence type="ECO:0000313" key="2">
    <source>
        <dbReference type="Proteomes" id="UP000631114"/>
    </source>
</evidence>
<evidence type="ECO:0008006" key="3">
    <source>
        <dbReference type="Google" id="ProtNLM"/>
    </source>
</evidence>
<evidence type="ECO:0000313" key="1">
    <source>
        <dbReference type="EMBL" id="KAF9603149.1"/>
    </source>
</evidence>